<evidence type="ECO:0000313" key="2">
    <source>
        <dbReference type="Proteomes" id="UP000295500"/>
    </source>
</evidence>
<sequence length="144" mass="16289">MKEEKVISKSQGTATEDNIIEFPITNDIVFNLVMQDPDISRHLLERIFPDKQIGEIRVVDGDGDQPNENGANIFDLTTQYVIENGISVYLNVVDIIMQLLTRQCYIRELPSISLSLRMLFLSVHLTPSEKTCLFISSTCAVQIN</sequence>
<reference evidence="1 2" key="1">
    <citation type="submission" date="2019-03" db="EMBL/GenBank/DDBJ databases">
        <title>Genomic Encyclopedia of Type Strains, Phase IV (KMG-IV): sequencing the most valuable type-strain genomes for metagenomic binning, comparative biology and taxonomic classification.</title>
        <authorList>
            <person name="Goeker M."/>
        </authorList>
    </citation>
    <scope>NUCLEOTIDE SEQUENCE [LARGE SCALE GENOMIC DNA]</scope>
    <source>
        <strain evidence="1 2">DSM 28287</strain>
    </source>
</reference>
<accession>A0A4R6PXE6</accession>
<organism evidence="1 2">
    <name type="scientific">Aminicella lysinilytica</name>
    <dbReference type="NCBI Taxonomy" id="433323"/>
    <lineage>
        <taxon>Bacteria</taxon>
        <taxon>Bacillati</taxon>
        <taxon>Bacillota</taxon>
        <taxon>Clostridia</taxon>
        <taxon>Peptostreptococcales</taxon>
        <taxon>Anaerovoracaceae</taxon>
        <taxon>Aminicella</taxon>
    </lineage>
</organism>
<keyword evidence="2" id="KW-1185">Reference proteome</keyword>
<protein>
    <submittedName>
        <fullName evidence="1">Uncharacterized protein</fullName>
    </submittedName>
</protein>
<dbReference type="AlphaFoldDB" id="A0A4R6PXE6"/>
<evidence type="ECO:0000313" key="1">
    <source>
        <dbReference type="EMBL" id="TDP46830.1"/>
    </source>
</evidence>
<comment type="caution">
    <text evidence="1">The sequence shown here is derived from an EMBL/GenBank/DDBJ whole genome shotgun (WGS) entry which is preliminary data.</text>
</comment>
<gene>
    <name evidence="1" type="ORF">EV211_1553</name>
</gene>
<name>A0A4R6PXE6_9FIRM</name>
<proteinExistence type="predicted"/>
<dbReference type="Proteomes" id="UP000295500">
    <property type="component" value="Unassembled WGS sequence"/>
</dbReference>
<dbReference type="EMBL" id="SNXO01000055">
    <property type="protein sequence ID" value="TDP46830.1"/>
    <property type="molecule type" value="Genomic_DNA"/>
</dbReference>